<dbReference type="InterPro" id="IPR037066">
    <property type="entry name" value="Plug_dom_sf"/>
</dbReference>
<dbReference type="OrthoDB" id="593427at2"/>
<feature type="domain" description="TonB-dependent receptor-like beta-barrel" evidence="13">
    <location>
        <begin position="315"/>
        <end position="795"/>
    </location>
</feature>
<gene>
    <name evidence="15" type="ORF">D2V07_11105</name>
</gene>
<keyword evidence="9 10" id="KW-0998">Cell outer membrane</keyword>
<reference evidence="15 16" key="1">
    <citation type="submission" date="2018-08" db="EMBL/GenBank/DDBJ databases">
        <title>Erythrobacter zhengii sp.nov., a bacterium isolated from deep-sea sediment.</title>
        <authorList>
            <person name="Fang C."/>
            <person name="Wu Y.-H."/>
            <person name="Sun C."/>
            <person name="Wang H."/>
            <person name="Cheng H."/>
            <person name="Meng F.-X."/>
            <person name="Wang C.-S."/>
            <person name="Xu X.-W."/>
        </authorList>
    </citation>
    <scope>NUCLEOTIDE SEQUENCE [LARGE SCALE GENOMIC DNA]</scope>
    <source>
        <strain evidence="15 16">V18</strain>
    </source>
</reference>
<evidence type="ECO:0000256" key="4">
    <source>
        <dbReference type="ARBA" id="ARBA00022692"/>
    </source>
</evidence>
<dbReference type="PROSITE" id="PS52016">
    <property type="entry name" value="TONB_DEPENDENT_REC_3"/>
    <property type="match status" value="1"/>
</dbReference>
<evidence type="ECO:0000256" key="11">
    <source>
        <dbReference type="RuleBase" id="RU003357"/>
    </source>
</evidence>
<dbReference type="GO" id="GO:0009279">
    <property type="term" value="C:cell outer membrane"/>
    <property type="evidence" value="ECO:0007669"/>
    <property type="project" value="UniProtKB-SubCell"/>
</dbReference>
<dbReference type="SUPFAM" id="SSF56935">
    <property type="entry name" value="Porins"/>
    <property type="match status" value="1"/>
</dbReference>
<dbReference type="Pfam" id="PF07715">
    <property type="entry name" value="Plug"/>
    <property type="match status" value="1"/>
</dbReference>
<comment type="similarity">
    <text evidence="10 11">Belongs to the TonB-dependent receptor family.</text>
</comment>
<keyword evidence="4 10" id="KW-0812">Transmembrane</keyword>
<evidence type="ECO:0000256" key="1">
    <source>
        <dbReference type="ARBA" id="ARBA00004571"/>
    </source>
</evidence>
<feature type="chain" id="PRO_5019195577" evidence="12">
    <location>
        <begin position="25"/>
        <end position="830"/>
    </location>
</feature>
<dbReference type="PANTHER" id="PTHR30069">
    <property type="entry name" value="TONB-DEPENDENT OUTER MEMBRANE RECEPTOR"/>
    <property type="match status" value="1"/>
</dbReference>
<comment type="caution">
    <text evidence="15">The sequence shown here is derived from an EMBL/GenBank/DDBJ whole genome shotgun (WGS) entry which is preliminary data.</text>
</comment>
<protein>
    <submittedName>
        <fullName evidence="15">TonB-dependent receptor</fullName>
    </submittedName>
</protein>
<proteinExistence type="inferred from homology"/>
<dbReference type="RefSeq" id="WP_119587044.1">
    <property type="nucleotide sequence ID" value="NZ_CAWODQ010000024.1"/>
</dbReference>
<evidence type="ECO:0000256" key="2">
    <source>
        <dbReference type="ARBA" id="ARBA00022448"/>
    </source>
</evidence>
<dbReference type="Gene3D" id="2.40.170.20">
    <property type="entry name" value="TonB-dependent receptor, beta-barrel domain"/>
    <property type="match status" value="1"/>
</dbReference>
<comment type="subcellular location">
    <subcellularLocation>
        <location evidence="1 10">Cell outer membrane</location>
        <topology evidence="1 10">Multi-pass membrane protein</topology>
    </subcellularLocation>
</comment>
<dbReference type="InterPro" id="IPR036942">
    <property type="entry name" value="Beta-barrel_TonB_sf"/>
</dbReference>
<accession>A0A418NRT3</accession>
<evidence type="ECO:0000256" key="5">
    <source>
        <dbReference type="ARBA" id="ARBA00022729"/>
    </source>
</evidence>
<evidence type="ECO:0000256" key="10">
    <source>
        <dbReference type="PROSITE-ProRule" id="PRU01360"/>
    </source>
</evidence>
<dbReference type="Gene3D" id="2.170.130.10">
    <property type="entry name" value="TonB-dependent receptor, plug domain"/>
    <property type="match status" value="1"/>
</dbReference>
<evidence type="ECO:0000256" key="12">
    <source>
        <dbReference type="SAM" id="SignalP"/>
    </source>
</evidence>
<evidence type="ECO:0000313" key="15">
    <source>
        <dbReference type="EMBL" id="RIV85854.1"/>
    </source>
</evidence>
<feature type="domain" description="TonB-dependent receptor plug" evidence="14">
    <location>
        <begin position="54"/>
        <end position="160"/>
    </location>
</feature>
<sequence>MKLRFLAASGISLAAMAVAAPAAAQSTGSTDFEDNVIIVTGAVNRDVGGVQIPETPRAKQVIDEELIRRQRPGQSLNDIVNLVPGVSFQNNDPWGSSGGGFTIRGFGADRVSQTLDGIPLNDSGNYALYTNQQVDTEVLSSINVNLGTTDVDSPTASAAGGTINIRTREPSDFAAVTATATYGDVLASGAQNTDYYRGFFMVDSGDITGNGLKAFASVSYTNYGVPYNPYGEVDKTQFNARIWQDIGSNGDFVSLTGHWNENVNNFAGSESLNTLLAFYDGDFTKEERFSVYEGSGEFPCTVDSDVLIGGGGTPGESDRYDDRNGCGAAFYRRYNPSRTGNLRANSLFTLSDQLTFALDASYQYVKANGGGPDDLREGFFDGLTGAFNGGYYFGRDLNGDGDTLDRIAGNDPSQTRTDRFGVVANLIYEITPDHTVRAAYTLDHARHRQTGEITTMLANGEPLDIYAIDTPLLDVYGNEVNKRDRLSYAILNQLSAEYAGRFGDLNVVAGLRVPYFKRELNQYCYTTSDNGFVDCPAPGQNLAAYEADNPDYVPPISREYDYDKVLPSIGFTYGITDAFSAFGNYNMGLSVPGTDPLYDSLYIPEDQRARPVPETTDSFDGGFRYTSGSVQAQIAGWFTRYENRLASAFDPTARNGEGAVVFRNLGRVDKYGVDASVSYAPTDNTLLYVFGSINESDIADDVQTGFDANDNPVFLPTSGNSESGTPEYSFGGRGQVVLGDLELGLQAKHTGGRWINDLNTDKAPSYTLVDFDLRYNVAEFSNGTTAAVQVNVTNIFDEYYIGFFGGSLDGFGFAQIGAPRAASVSLIIGY</sequence>
<dbReference type="InterPro" id="IPR012910">
    <property type="entry name" value="Plug_dom"/>
</dbReference>
<evidence type="ECO:0000313" key="16">
    <source>
        <dbReference type="Proteomes" id="UP000286576"/>
    </source>
</evidence>
<evidence type="ECO:0000256" key="8">
    <source>
        <dbReference type="ARBA" id="ARBA00023170"/>
    </source>
</evidence>
<evidence type="ECO:0000256" key="3">
    <source>
        <dbReference type="ARBA" id="ARBA00022452"/>
    </source>
</evidence>
<dbReference type="AlphaFoldDB" id="A0A418NRT3"/>
<name>A0A418NRT3_9SPHN</name>
<feature type="signal peptide" evidence="12">
    <location>
        <begin position="1"/>
        <end position="24"/>
    </location>
</feature>
<organism evidence="15 16">
    <name type="scientific">Aurantiacibacter zhengii</name>
    <dbReference type="NCBI Taxonomy" id="2307003"/>
    <lineage>
        <taxon>Bacteria</taxon>
        <taxon>Pseudomonadati</taxon>
        <taxon>Pseudomonadota</taxon>
        <taxon>Alphaproteobacteria</taxon>
        <taxon>Sphingomonadales</taxon>
        <taxon>Erythrobacteraceae</taxon>
        <taxon>Aurantiacibacter</taxon>
    </lineage>
</organism>
<dbReference type="InterPro" id="IPR039426">
    <property type="entry name" value="TonB-dep_rcpt-like"/>
</dbReference>
<evidence type="ECO:0000259" key="13">
    <source>
        <dbReference type="Pfam" id="PF00593"/>
    </source>
</evidence>
<dbReference type="Proteomes" id="UP000286576">
    <property type="component" value="Unassembled WGS sequence"/>
</dbReference>
<dbReference type="EMBL" id="QXFL01000004">
    <property type="protein sequence ID" value="RIV85854.1"/>
    <property type="molecule type" value="Genomic_DNA"/>
</dbReference>
<keyword evidence="8 15" id="KW-0675">Receptor</keyword>
<keyword evidence="3 10" id="KW-1134">Transmembrane beta strand</keyword>
<evidence type="ECO:0000256" key="7">
    <source>
        <dbReference type="ARBA" id="ARBA00023136"/>
    </source>
</evidence>
<keyword evidence="16" id="KW-1185">Reference proteome</keyword>
<keyword evidence="2 10" id="KW-0813">Transport</keyword>
<dbReference type="InterPro" id="IPR000531">
    <property type="entry name" value="Beta-barrel_TonB"/>
</dbReference>
<dbReference type="PANTHER" id="PTHR30069:SF29">
    <property type="entry name" value="HEMOGLOBIN AND HEMOGLOBIN-HAPTOGLOBIN-BINDING PROTEIN 1-RELATED"/>
    <property type="match status" value="1"/>
</dbReference>
<evidence type="ECO:0000256" key="9">
    <source>
        <dbReference type="ARBA" id="ARBA00023237"/>
    </source>
</evidence>
<evidence type="ECO:0000256" key="6">
    <source>
        <dbReference type="ARBA" id="ARBA00023077"/>
    </source>
</evidence>
<keyword evidence="5 12" id="KW-0732">Signal</keyword>
<evidence type="ECO:0000259" key="14">
    <source>
        <dbReference type="Pfam" id="PF07715"/>
    </source>
</evidence>
<dbReference type="Pfam" id="PF00593">
    <property type="entry name" value="TonB_dep_Rec_b-barrel"/>
    <property type="match status" value="1"/>
</dbReference>
<dbReference type="GO" id="GO:0015344">
    <property type="term" value="F:siderophore uptake transmembrane transporter activity"/>
    <property type="evidence" value="ECO:0007669"/>
    <property type="project" value="TreeGrafter"/>
</dbReference>
<dbReference type="GO" id="GO:0044718">
    <property type="term" value="P:siderophore transmembrane transport"/>
    <property type="evidence" value="ECO:0007669"/>
    <property type="project" value="TreeGrafter"/>
</dbReference>
<keyword evidence="7 10" id="KW-0472">Membrane</keyword>
<keyword evidence="6 11" id="KW-0798">TonB box</keyword>